<dbReference type="GO" id="GO:0005794">
    <property type="term" value="C:Golgi apparatus"/>
    <property type="evidence" value="ECO:0007669"/>
    <property type="project" value="TreeGrafter"/>
</dbReference>
<dbReference type="AlphaFoldDB" id="A0A6N2MTU6"/>
<keyword evidence="1" id="KW-0812">Transmembrane</keyword>
<keyword evidence="1" id="KW-1133">Transmembrane helix</keyword>
<evidence type="ECO:0000313" key="2">
    <source>
        <dbReference type="EMBL" id="VFU57810.1"/>
    </source>
</evidence>
<dbReference type="EMBL" id="CAADRP010001963">
    <property type="protein sequence ID" value="VFU57810.1"/>
    <property type="molecule type" value="Genomic_DNA"/>
</dbReference>
<gene>
    <name evidence="2" type="ORF">SVIM_LOCUS418679</name>
</gene>
<sequence>MPYRRIMEVEPPSPLRYLIGAAIMMIGVVLPVGYMMFRNKRGPSSSSYSKQTCVVVPSLRQSIIHECDKIKMVLASLIRADNLRCSTLMN</sequence>
<dbReference type="PANTHER" id="PTHR37749">
    <property type="entry name" value="TRANSMEMBRANE PROTEIN"/>
    <property type="match status" value="1"/>
</dbReference>
<organism evidence="2">
    <name type="scientific">Salix viminalis</name>
    <name type="common">Common osier</name>
    <name type="synonym">Basket willow</name>
    <dbReference type="NCBI Taxonomy" id="40686"/>
    <lineage>
        <taxon>Eukaryota</taxon>
        <taxon>Viridiplantae</taxon>
        <taxon>Streptophyta</taxon>
        <taxon>Embryophyta</taxon>
        <taxon>Tracheophyta</taxon>
        <taxon>Spermatophyta</taxon>
        <taxon>Magnoliopsida</taxon>
        <taxon>eudicotyledons</taxon>
        <taxon>Gunneridae</taxon>
        <taxon>Pentapetalae</taxon>
        <taxon>rosids</taxon>
        <taxon>fabids</taxon>
        <taxon>Malpighiales</taxon>
        <taxon>Salicaceae</taxon>
        <taxon>Saliceae</taxon>
        <taxon>Salix</taxon>
    </lineage>
</organism>
<name>A0A6N2MTU6_SALVM</name>
<reference evidence="2" key="1">
    <citation type="submission" date="2019-03" db="EMBL/GenBank/DDBJ databases">
        <authorList>
            <person name="Mank J."/>
            <person name="Almeida P."/>
        </authorList>
    </citation>
    <scope>NUCLEOTIDE SEQUENCE</scope>
    <source>
        <strain evidence="2">78183</strain>
    </source>
</reference>
<proteinExistence type="predicted"/>
<dbReference type="PANTHER" id="PTHR37749:SF1">
    <property type="entry name" value="TRANSMEMBRANE PROTEIN"/>
    <property type="match status" value="1"/>
</dbReference>
<feature type="transmembrane region" description="Helical" evidence="1">
    <location>
        <begin position="15"/>
        <end position="37"/>
    </location>
</feature>
<keyword evidence="1" id="KW-0472">Membrane</keyword>
<protein>
    <recommendedName>
        <fullName evidence="3">Transmembrane protein</fullName>
    </recommendedName>
</protein>
<accession>A0A6N2MTU6</accession>
<evidence type="ECO:0000256" key="1">
    <source>
        <dbReference type="SAM" id="Phobius"/>
    </source>
</evidence>
<evidence type="ECO:0008006" key="3">
    <source>
        <dbReference type="Google" id="ProtNLM"/>
    </source>
</evidence>